<dbReference type="EMBL" id="AE004091">
    <property type="protein sequence ID" value="ADN93063.1"/>
    <property type="molecule type" value="Genomic_DNA"/>
</dbReference>
<accession>E1JGK0</accession>
<dbReference type="Proteomes" id="UP000002438">
    <property type="component" value="Chromosome"/>
</dbReference>
<evidence type="ECO:0000313" key="1">
    <source>
        <dbReference type="EMBL" id="ADN93063.1"/>
    </source>
</evidence>
<sequence>MIQFSTLCRLRLA</sequence>
<keyword evidence="2" id="KW-1185">Reference proteome</keyword>
<proteinExistence type="predicted"/>
<dbReference type="InParanoid" id="E1JGK0"/>
<evidence type="ECO:0000313" key="2">
    <source>
        <dbReference type="Proteomes" id="UP000002438"/>
    </source>
</evidence>
<protein>
    <submittedName>
        <fullName evidence="1">Leader peptide</fullName>
    </submittedName>
</protein>
<dbReference type="HOGENOM" id="CLU_3435911_0_0_6"/>
<organism evidence="1 2">
    <name type="scientific">Pseudomonas aeruginosa (strain ATCC 15692 / DSM 22644 / CIP 104116 / JCM 14847 / LMG 12228 / 1C / PRS 101 / PAO1)</name>
    <dbReference type="NCBI Taxonomy" id="208964"/>
    <lineage>
        <taxon>Bacteria</taxon>
        <taxon>Pseudomonadati</taxon>
        <taxon>Pseudomonadota</taxon>
        <taxon>Gammaproteobacteria</taxon>
        <taxon>Pseudomonadales</taxon>
        <taxon>Pseudomonadaceae</taxon>
        <taxon>Pseudomonas</taxon>
    </lineage>
</organism>
<name>E1JGK0_PSEAE</name>
<gene>
    <name evidence="1" type="ordered locus">PA5471.1</name>
</gene>
<reference evidence="1 2" key="1">
    <citation type="journal article" date="2000" name="Nature">
        <title>Complete genome sequence of Pseudomonas aeruginosa PAO1, an opportunistic pathogen.</title>
        <authorList>
            <person name="Stover C.K."/>
            <person name="Pham X.Q."/>
            <person name="Erwin A.L."/>
            <person name="Mizoguchi S.D."/>
            <person name="Warrener P."/>
            <person name="Hickey M.J."/>
            <person name="Brinkman F.S."/>
            <person name="Hufnagle W.O."/>
            <person name="Kowalik D.J."/>
            <person name="Lagrou M."/>
            <person name="Garber R.L."/>
            <person name="Goltry L."/>
            <person name="Tolentino E."/>
            <person name="Westbrock-Wadman S."/>
            <person name="Yuan Y."/>
            <person name="Brody L.L."/>
            <person name="Coulter S.N."/>
            <person name="Folger K.R."/>
            <person name="Kas A."/>
            <person name="Larbig K."/>
            <person name="Lim R."/>
            <person name="Smith K."/>
            <person name="Spencer D."/>
            <person name="Wong G.K."/>
            <person name="Wu Z."/>
            <person name="Paulsen I.T."/>
            <person name="Reizer J."/>
            <person name="Saier M.H."/>
            <person name="Hancock R.E."/>
            <person name="Lory S."/>
            <person name="Olson M.V."/>
        </authorList>
    </citation>
    <scope>NUCLEOTIDE SEQUENCE [LARGE SCALE GENOMIC DNA]</scope>
    <source>
        <strain evidence="2">ATCC 15692 / DSM 22644 / CIP 104116 / JCM 14847 / LMG 12228 / 1C / PRS 101 / PAO1</strain>
    </source>
</reference>